<dbReference type="InterPro" id="IPR011335">
    <property type="entry name" value="Restrct_endonuc-II-like"/>
</dbReference>
<dbReference type="PANTHER" id="PTHR35400:SF1">
    <property type="entry name" value="SLR1083 PROTEIN"/>
    <property type="match status" value="1"/>
</dbReference>
<dbReference type="InterPro" id="IPR012296">
    <property type="entry name" value="Nuclease_put_TT1808"/>
</dbReference>
<dbReference type="SUPFAM" id="SSF52980">
    <property type="entry name" value="Restriction endonuclease-like"/>
    <property type="match status" value="1"/>
</dbReference>
<dbReference type="OrthoDB" id="196625at2"/>
<evidence type="ECO:0000313" key="3">
    <source>
        <dbReference type="Proteomes" id="UP000232638"/>
    </source>
</evidence>
<name>A0A2K8UD88_9GAMM</name>
<dbReference type="InterPro" id="IPR008538">
    <property type="entry name" value="Uma2"/>
</dbReference>
<gene>
    <name evidence="2" type="ORF">THSYN_22310</name>
</gene>
<dbReference type="CDD" id="cd06260">
    <property type="entry name" value="DUF820-like"/>
    <property type="match status" value="1"/>
</dbReference>
<dbReference type="AlphaFoldDB" id="A0A2K8UD88"/>
<dbReference type="KEGG" id="tsy:THSYN_22310"/>
<organism evidence="2 3">
    <name type="scientific">Candidatus Thiodictyon syntrophicum</name>
    <dbReference type="NCBI Taxonomy" id="1166950"/>
    <lineage>
        <taxon>Bacteria</taxon>
        <taxon>Pseudomonadati</taxon>
        <taxon>Pseudomonadota</taxon>
        <taxon>Gammaproteobacteria</taxon>
        <taxon>Chromatiales</taxon>
        <taxon>Chromatiaceae</taxon>
        <taxon>Thiodictyon</taxon>
    </lineage>
</organism>
<protein>
    <recommendedName>
        <fullName evidence="1">Putative restriction endonuclease domain-containing protein</fullName>
    </recommendedName>
</protein>
<evidence type="ECO:0000313" key="2">
    <source>
        <dbReference type="EMBL" id="AUB83409.1"/>
    </source>
</evidence>
<dbReference type="PANTHER" id="PTHR35400">
    <property type="entry name" value="SLR1083 PROTEIN"/>
    <property type="match status" value="1"/>
</dbReference>
<dbReference type="Gene3D" id="3.90.1570.10">
    <property type="entry name" value="tt1808, chain A"/>
    <property type="match status" value="1"/>
</dbReference>
<dbReference type="Pfam" id="PF05685">
    <property type="entry name" value="Uma2"/>
    <property type="match status" value="1"/>
</dbReference>
<keyword evidence="3" id="KW-1185">Reference proteome</keyword>
<feature type="domain" description="Putative restriction endonuclease" evidence="1">
    <location>
        <begin position="33"/>
        <end position="171"/>
    </location>
</feature>
<proteinExistence type="predicted"/>
<dbReference type="Proteomes" id="UP000232638">
    <property type="component" value="Chromosome"/>
</dbReference>
<reference evidence="2 3" key="1">
    <citation type="submission" date="2017-03" db="EMBL/GenBank/DDBJ databases">
        <title>Complete genome sequence of Candidatus 'Thiodictyon syntrophicum' sp. nov. strain Cad16T, a photolithoautotroph purple sulfur bacterium isolated from an alpine meromictic lake.</title>
        <authorList>
            <person name="Luedin S.M."/>
            <person name="Pothier J.F."/>
            <person name="Danza F."/>
            <person name="Storelli N."/>
            <person name="Wittwer M."/>
            <person name="Tonolla M."/>
        </authorList>
    </citation>
    <scope>NUCLEOTIDE SEQUENCE [LARGE SCALE GENOMIC DNA]</scope>
    <source>
        <strain evidence="2 3">Cad16T</strain>
    </source>
</reference>
<dbReference type="EMBL" id="CP020370">
    <property type="protein sequence ID" value="AUB83409.1"/>
    <property type="molecule type" value="Genomic_DNA"/>
</dbReference>
<evidence type="ECO:0000259" key="1">
    <source>
        <dbReference type="Pfam" id="PF05685"/>
    </source>
</evidence>
<accession>A0A2K8UD88</accession>
<dbReference type="RefSeq" id="WP_100921097.1">
    <property type="nucleotide sequence ID" value="NZ_CP020370.1"/>
</dbReference>
<sequence>MIELLERPAVRRQVAPLSVSGYHALLDLGLVAVKTELLNGVIVEKMTKSPLHTFLAHRLYDRLAAGLPAGYQLRKEDPLTLAASEPEPDIAIVFGDIERFRTHHPTTAELVVEVAVTSVGVDRAKAGIYAMAGVSVYWLVLAEEGAVEVYSGPGPQGYRHRETRGRGDTLETWYGTLIHLDEVFA</sequence>